<feature type="region of interest" description="Disordered" evidence="1">
    <location>
        <begin position="126"/>
        <end position="205"/>
    </location>
</feature>
<protein>
    <recommendedName>
        <fullName evidence="4">Histidine phosphatase family protein</fullName>
    </recommendedName>
</protein>
<evidence type="ECO:0000313" key="2">
    <source>
        <dbReference type="EMBL" id="ARF76726.1"/>
    </source>
</evidence>
<reference evidence="2 3" key="1">
    <citation type="submission" date="2017-04" db="EMBL/GenBank/DDBJ databases">
        <title>The complete genome sequence of Streptomyces albolongus YIM 101047, the producer of novel bafilomycins and novel odoriferous sesquiterpenoids.</title>
        <authorList>
            <person name="Yin M."/>
            <person name="Jiang Y."/>
        </authorList>
    </citation>
    <scope>NUCLEOTIDE SEQUENCE [LARGE SCALE GENOMIC DNA]</scope>
    <source>
        <strain evidence="2 3">YIM 101047</strain>
    </source>
</reference>
<dbReference type="Pfam" id="PF00300">
    <property type="entry name" value="His_Phos_1"/>
    <property type="match status" value="1"/>
</dbReference>
<evidence type="ECO:0000256" key="1">
    <source>
        <dbReference type="SAM" id="MobiDB-lite"/>
    </source>
</evidence>
<proteinExistence type="predicted"/>
<accession>A0ABC8C1W8</accession>
<gene>
    <name evidence="2" type="ORF">B7C62_33905</name>
</gene>
<evidence type="ECO:0008006" key="4">
    <source>
        <dbReference type="Google" id="ProtNLM"/>
    </source>
</evidence>
<dbReference type="AlphaFoldDB" id="A0ABC8C1W8"/>
<dbReference type="SUPFAM" id="SSF53254">
    <property type="entry name" value="Phosphoglycerate mutase-like"/>
    <property type="match status" value="1"/>
</dbReference>
<feature type="compositionally biased region" description="Polar residues" evidence="1">
    <location>
        <begin position="151"/>
        <end position="174"/>
    </location>
</feature>
<evidence type="ECO:0000313" key="3">
    <source>
        <dbReference type="Proteomes" id="UP000192251"/>
    </source>
</evidence>
<name>A0ABC8C1W8_9ACTN</name>
<keyword evidence="3" id="KW-1185">Reference proteome</keyword>
<dbReference type="EMBL" id="CP020563">
    <property type="protein sequence ID" value="ARF76726.1"/>
    <property type="molecule type" value="Genomic_DNA"/>
</dbReference>
<dbReference type="InterPro" id="IPR029033">
    <property type="entry name" value="His_PPase_superfam"/>
</dbReference>
<organism evidence="2 3">
    <name type="scientific">Kitasatospora albolonga</name>
    <dbReference type="NCBI Taxonomy" id="68173"/>
    <lineage>
        <taxon>Bacteria</taxon>
        <taxon>Bacillati</taxon>
        <taxon>Actinomycetota</taxon>
        <taxon>Actinomycetes</taxon>
        <taxon>Kitasatosporales</taxon>
        <taxon>Streptomycetaceae</taxon>
        <taxon>Kitasatospora</taxon>
    </lineage>
</organism>
<dbReference type="Proteomes" id="UP000192251">
    <property type="component" value="Chromosome"/>
</dbReference>
<dbReference type="Gene3D" id="3.40.50.1240">
    <property type="entry name" value="Phosphoglycerate mutase-like"/>
    <property type="match status" value="1"/>
</dbReference>
<dbReference type="InterPro" id="IPR013078">
    <property type="entry name" value="His_Pase_superF_clade-1"/>
</dbReference>
<dbReference type="KEGG" id="kab:B7C62_33905"/>
<sequence length="270" mass="27074">MTVRVMLVSPAMNAALREARFDGDAPLDRAGERSARAAASALPKAGPVLSGPSERCLGTAAALGLTATPEPALTGWDLGRWSGRRLDEVGAAEPSAVAAWLGDPSAAPHGGESLRELVERVGRWLDGTVGGEAPGGSTEVPGGGGASGSTKVPSRTETSSDAQVPGGTETSSDAQVPGGTETSGGAQVPGGRETPDSTERLGGVLGPGGGSLLAVAEPAVVRSAVVHALALPLEAFWRLDVAPLALTELSGRAGRWNVRLGRPLTASRDS</sequence>